<dbReference type="SUPFAM" id="SSF48371">
    <property type="entry name" value="ARM repeat"/>
    <property type="match status" value="1"/>
</dbReference>
<accession>A0A835DIN4</accession>
<evidence type="ECO:0000313" key="2">
    <source>
        <dbReference type="EMBL" id="KAF8401479.1"/>
    </source>
</evidence>
<dbReference type="PANTHER" id="PTHR21567:SF65">
    <property type="entry name" value="ARM REPEAT SUPERFAMILY PROTEIN"/>
    <property type="match status" value="1"/>
</dbReference>
<reference evidence="2 3" key="1">
    <citation type="submission" date="2020-04" db="EMBL/GenBank/DDBJ databases">
        <title>Plant Genome Project.</title>
        <authorList>
            <person name="Zhang R.-G."/>
        </authorList>
    </citation>
    <scope>NUCLEOTIDE SEQUENCE [LARGE SCALE GENOMIC DNA]</scope>
    <source>
        <strain evidence="2">YNK0</strain>
        <tissue evidence="2">Leaf</tissue>
    </source>
</reference>
<dbReference type="Proteomes" id="UP000655225">
    <property type="component" value="Unassembled WGS sequence"/>
</dbReference>
<dbReference type="InterPro" id="IPR016024">
    <property type="entry name" value="ARM-type_fold"/>
</dbReference>
<protein>
    <recommendedName>
        <fullName evidence="1">TOG domain-containing protein</fullName>
    </recommendedName>
</protein>
<dbReference type="OrthoDB" id="63891at2759"/>
<dbReference type="OMA" id="KTSIMTC"/>
<dbReference type="InterPro" id="IPR011989">
    <property type="entry name" value="ARM-like"/>
</dbReference>
<evidence type="ECO:0000313" key="3">
    <source>
        <dbReference type="Proteomes" id="UP000655225"/>
    </source>
</evidence>
<sequence>MALRSLDNALPTTPERPKKFAKVATPLQKQYDLGINDENKAPLPETADPVIDYILSEDLKAIPDPETKIQSLMEGLDSKDWTKVCEALNNARRFALYHSSLLLPVLDKLMLVLVKAMKNPRSALCKTSIMASFDIFHSFGDTLLESSTSDAFENLLLQLLLKASQDKRFVCEEADKALKAMVESMRPLPLLHKLQAYVSHSNHRIRAKAAVSISHCVSKMGLEGMKEFGLVPLVQIAADLLKDRLPEGREAARSTVISVYKAYTEDDEQKNSELSPAELWQIFCQSNLVPIQAQSMVKIIPS</sequence>
<dbReference type="SMART" id="SM01349">
    <property type="entry name" value="TOG"/>
    <property type="match status" value="1"/>
</dbReference>
<dbReference type="PANTHER" id="PTHR21567">
    <property type="entry name" value="CLASP"/>
    <property type="match status" value="1"/>
</dbReference>
<dbReference type="GO" id="GO:0000226">
    <property type="term" value="P:microtubule cytoskeleton organization"/>
    <property type="evidence" value="ECO:0007669"/>
    <property type="project" value="TreeGrafter"/>
</dbReference>
<gene>
    <name evidence="2" type="ORF">HHK36_012419</name>
</gene>
<dbReference type="Pfam" id="PF12348">
    <property type="entry name" value="CLASP_N"/>
    <property type="match status" value="1"/>
</dbReference>
<dbReference type="GO" id="GO:0008017">
    <property type="term" value="F:microtubule binding"/>
    <property type="evidence" value="ECO:0007669"/>
    <property type="project" value="TreeGrafter"/>
</dbReference>
<name>A0A835DIN4_TETSI</name>
<dbReference type="InterPro" id="IPR034085">
    <property type="entry name" value="TOG"/>
</dbReference>
<comment type="caution">
    <text evidence="2">The sequence shown here is derived from an EMBL/GenBank/DDBJ whole genome shotgun (WGS) entry which is preliminary data.</text>
</comment>
<dbReference type="GO" id="GO:0005881">
    <property type="term" value="C:cytoplasmic microtubule"/>
    <property type="evidence" value="ECO:0007669"/>
    <property type="project" value="TreeGrafter"/>
</dbReference>
<feature type="domain" description="TOG" evidence="1">
    <location>
        <begin position="58"/>
        <end position="295"/>
    </location>
</feature>
<evidence type="ECO:0000259" key="1">
    <source>
        <dbReference type="SMART" id="SM01349"/>
    </source>
</evidence>
<organism evidence="2 3">
    <name type="scientific">Tetracentron sinense</name>
    <name type="common">Spur-leaf</name>
    <dbReference type="NCBI Taxonomy" id="13715"/>
    <lineage>
        <taxon>Eukaryota</taxon>
        <taxon>Viridiplantae</taxon>
        <taxon>Streptophyta</taxon>
        <taxon>Embryophyta</taxon>
        <taxon>Tracheophyta</taxon>
        <taxon>Spermatophyta</taxon>
        <taxon>Magnoliopsida</taxon>
        <taxon>Trochodendrales</taxon>
        <taxon>Trochodendraceae</taxon>
        <taxon>Tetracentron</taxon>
    </lineage>
</organism>
<dbReference type="EMBL" id="JABCRI010000008">
    <property type="protein sequence ID" value="KAF8401479.1"/>
    <property type="molecule type" value="Genomic_DNA"/>
</dbReference>
<proteinExistence type="predicted"/>
<dbReference type="Gene3D" id="1.25.10.10">
    <property type="entry name" value="Leucine-rich Repeat Variant"/>
    <property type="match status" value="1"/>
</dbReference>
<dbReference type="AlphaFoldDB" id="A0A835DIN4"/>
<dbReference type="InterPro" id="IPR024395">
    <property type="entry name" value="CLASP_N_dom"/>
</dbReference>
<keyword evidence="3" id="KW-1185">Reference proteome</keyword>